<dbReference type="AlphaFoldDB" id="A0A2P6RSS0"/>
<dbReference type="EMBL" id="PDCK01000040">
    <property type="protein sequence ID" value="PRQ49473.1"/>
    <property type="molecule type" value="Genomic_DNA"/>
</dbReference>
<protein>
    <submittedName>
        <fullName evidence="1">Uncharacterized protein</fullName>
    </submittedName>
</protein>
<name>A0A2P6RSS0_ROSCH</name>
<keyword evidence="2" id="KW-1185">Reference proteome</keyword>
<proteinExistence type="predicted"/>
<evidence type="ECO:0000313" key="1">
    <source>
        <dbReference type="EMBL" id="PRQ49473.1"/>
    </source>
</evidence>
<sequence length="70" mass="8123">MNKWVRETPKSQNSLYPSRPYLSFLSLDPSLSHFLPLQPSENTTSDHHLTTPLSPIDADRLNWRKERFGA</sequence>
<evidence type="ECO:0000313" key="2">
    <source>
        <dbReference type="Proteomes" id="UP000238479"/>
    </source>
</evidence>
<accession>A0A2P6RSS0</accession>
<dbReference type="Gramene" id="PRQ49473">
    <property type="protein sequence ID" value="PRQ49473"/>
    <property type="gene ID" value="RchiOBHm_Chr2g0122321"/>
</dbReference>
<reference evidence="1 2" key="1">
    <citation type="journal article" date="2018" name="Nat. Genet.">
        <title>The Rosa genome provides new insights in the design of modern roses.</title>
        <authorList>
            <person name="Bendahmane M."/>
        </authorList>
    </citation>
    <scope>NUCLEOTIDE SEQUENCE [LARGE SCALE GENOMIC DNA]</scope>
    <source>
        <strain evidence="2">cv. Old Blush</strain>
    </source>
</reference>
<dbReference type="Proteomes" id="UP000238479">
    <property type="component" value="Chromosome 2"/>
</dbReference>
<organism evidence="1 2">
    <name type="scientific">Rosa chinensis</name>
    <name type="common">China rose</name>
    <dbReference type="NCBI Taxonomy" id="74649"/>
    <lineage>
        <taxon>Eukaryota</taxon>
        <taxon>Viridiplantae</taxon>
        <taxon>Streptophyta</taxon>
        <taxon>Embryophyta</taxon>
        <taxon>Tracheophyta</taxon>
        <taxon>Spermatophyta</taxon>
        <taxon>Magnoliopsida</taxon>
        <taxon>eudicotyledons</taxon>
        <taxon>Gunneridae</taxon>
        <taxon>Pentapetalae</taxon>
        <taxon>rosids</taxon>
        <taxon>fabids</taxon>
        <taxon>Rosales</taxon>
        <taxon>Rosaceae</taxon>
        <taxon>Rosoideae</taxon>
        <taxon>Rosoideae incertae sedis</taxon>
        <taxon>Rosa</taxon>
    </lineage>
</organism>
<gene>
    <name evidence="1" type="ORF">RchiOBHm_Chr2g0122321</name>
</gene>
<comment type="caution">
    <text evidence="1">The sequence shown here is derived from an EMBL/GenBank/DDBJ whole genome shotgun (WGS) entry which is preliminary data.</text>
</comment>